<geneLocation type="plasmid" evidence="3"/>
<evidence type="ECO:0000313" key="3">
    <source>
        <dbReference type="Proteomes" id="UP000094256"/>
    </source>
</evidence>
<dbReference type="GO" id="GO:0016747">
    <property type="term" value="F:acyltransferase activity, transferring groups other than amino-acyl groups"/>
    <property type="evidence" value="ECO:0007669"/>
    <property type="project" value="InterPro"/>
</dbReference>
<dbReference type="SUPFAM" id="SSF55729">
    <property type="entry name" value="Acyl-CoA N-acyltransferases (Nat)"/>
    <property type="match status" value="1"/>
</dbReference>
<keyword evidence="3" id="KW-1185">Reference proteome</keyword>
<dbReference type="CDD" id="cd04301">
    <property type="entry name" value="NAT_SF"/>
    <property type="match status" value="1"/>
</dbReference>
<dbReference type="InterPro" id="IPR016181">
    <property type="entry name" value="Acyl_CoA_acyltransferase"/>
</dbReference>
<dbReference type="Gene3D" id="3.40.630.30">
    <property type="match status" value="1"/>
</dbReference>
<name>A0A1B3ZIP0_9SPHN</name>
<reference evidence="2 3" key="1">
    <citation type="submission" date="2016-01" db="EMBL/GenBank/DDBJ databases">
        <title>Complete genome and mega plasmid sequence of Sphingomonas panacis DCY99 elicits systemic resistance in rice to Xanthomonas oryzae.</title>
        <authorList>
            <person name="Kim Y.J."/>
            <person name="Yang D.C."/>
            <person name="Sing P."/>
        </authorList>
    </citation>
    <scope>NUCLEOTIDE SEQUENCE [LARGE SCALE GENOMIC DNA]</scope>
    <source>
        <strain evidence="2 3">DCY99</strain>
        <plasmid evidence="3">Plasmid</plasmid>
    </source>
</reference>
<feature type="domain" description="N-acetyltransferase" evidence="1">
    <location>
        <begin position="29"/>
        <end position="188"/>
    </location>
</feature>
<dbReference type="EMBL" id="CP014169">
    <property type="protein sequence ID" value="AOH87295.1"/>
    <property type="molecule type" value="Genomic_DNA"/>
</dbReference>
<proteinExistence type="predicted"/>
<protein>
    <recommendedName>
        <fullName evidence="1">N-acetyltransferase domain-containing protein</fullName>
    </recommendedName>
</protein>
<dbReference type="OrthoDB" id="9807426at2"/>
<gene>
    <name evidence="2" type="ORF">AWL63_23075</name>
</gene>
<dbReference type="Proteomes" id="UP000094256">
    <property type="component" value="Plasmid unnamed"/>
</dbReference>
<evidence type="ECO:0000259" key="1">
    <source>
        <dbReference type="PROSITE" id="PS51186"/>
    </source>
</evidence>
<dbReference type="KEGG" id="span:AWL63_23075"/>
<accession>A0A1B3ZIP0</accession>
<dbReference type="AlphaFoldDB" id="A0A1B3ZIP0"/>
<dbReference type="PROSITE" id="PS51186">
    <property type="entry name" value="GNAT"/>
    <property type="match status" value="1"/>
</dbReference>
<dbReference type="Pfam" id="PF00583">
    <property type="entry name" value="Acetyltransf_1"/>
    <property type="match status" value="1"/>
</dbReference>
<evidence type="ECO:0000313" key="2">
    <source>
        <dbReference type="EMBL" id="AOH87295.1"/>
    </source>
</evidence>
<organism evidence="2 3">
    <name type="scientific">Sphingomonas panacis</name>
    <dbReference type="NCBI Taxonomy" id="1560345"/>
    <lineage>
        <taxon>Bacteria</taxon>
        <taxon>Pseudomonadati</taxon>
        <taxon>Pseudomonadota</taxon>
        <taxon>Alphaproteobacteria</taxon>
        <taxon>Sphingomonadales</taxon>
        <taxon>Sphingomonadaceae</taxon>
        <taxon>Sphingomonas</taxon>
    </lineage>
</organism>
<sequence length="191" mass="20453">MSSQSQDTGSAPVADKTVEILATRSGLQLHVRPAVAADEARLEALFEGVTLEDLRFRFLSAVQHVGHDQIAAMLRVDHVGSETFVAFEPESDNLVATAMLAADPTLATAEVAISVHRNYKGRGIGWALLKHVAGIARAKGIGRLQAIESRENHAAIDLEREMGFTAHACPGEPTLLMVEAVLNQCPPPSRS</sequence>
<dbReference type="InterPro" id="IPR000182">
    <property type="entry name" value="GNAT_dom"/>
</dbReference>
<keyword evidence="2" id="KW-0614">Plasmid</keyword>